<name>A0A8C0W7Z8_CASCN</name>
<dbReference type="AlphaFoldDB" id="A0A8C0W7Z8"/>
<organism evidence="2">
    <name type="scientific">Castor canadensis</name>
    <name type="common">American beaver</name>
    <dbReference type="NCBI Taxonomy" id="51338"/>
    <lineage>
        <taxon>Eukaryota</taxon>
        <taxon>Metazoa</taxon>
        <taxon>Chordata</taxon>
        <taxon>Craniata</taxon>
        <taxon>Vertebrata</taxon>
        <taxon>Euteleostomi</taxon>
        <taxon>Mammalia</taxon>
        <taxon>Eutheria</taxon>
        <taxon>Euarchontoglires</taxon>
        <taxon>Glires</taxon>
        <taxon>Rodentia</taxon>
        <taxon>Castorimorpha</taxon>
        <taxon>Castoridae</taxon>
        <taxon>Castor</taxon>
    </lineage>
</organism>
<accession>A0A8C0W7Z8</accession>
<sequence>MFPASFMFAIPARNDVKFGENVVFFCFFCVFFIFVFLFFYFALKVIHLFWRSLYHTLSPREDVPRAGGHVYRGKRMGFRSRQIWI</sequence>
<evidence type="ECO:0000256" key="1">
    <source>
        <dbReference type="SAM" id="Phobius"/>
    </source>
</evidence>
<protein>
    <submittedName>
        <fullName evidence="2">Uncharacterized protein</fullName>
    </submittedName>
</protein>
<reference evidence="2" key="1">
    <citation type="submission" date="2023-09" db="UniProtKB">
        <authorList>
            <consortium name="Ensembl"/>
        </authorList>
    </citation>
    <scope>IDENTIFICATION</scope>
</reference>
<keyword evidence="1" id="KW-0472">Membrane</keyword>
<evidence type="ECO:0000313" key="2">
    <source>
        <dbReference type="Ensembl" id="ENSCCNP00000007078.1"/>
    </source>
</evidence>
<keyword evidence="1" id="KW-1133">Transmembrane helix</keyword>
<feature type="transmembrane region" description="Helical" evidence="1">
    <location>
        <begin position="22"/>
        <end position="43"/>
    </location>
</feature>
<proteinExistence type="predicted"/>
<keyword evidence="1" id="KW-0812">Transmembrane</keyword>
<dbReference type="Ensembl" id="ENSCCNT00000009390.1">
    <property type="protein sequence ID" value="ENSCCNP00000007078.1"/>
    <property type="gene ID" value="ENSCCNG00000007584.1"/>
</dbReference>